<evidence type="ECO:0000256" key="2">
    <source>
        <dbReference type="ARBA" id="ARBA00023015"/>
    </source>
</evidence>
<dbReference type="Gene3D" id="1.10.10.10">
    <property type="entry name" value="Winged helix-like DNA-binding domain superfamily/Winged helix DNA-binding domain"/>
    <property type="match status" value="1"/>
</dbReference>
<keyword evidence="3 6" id="KW-0731">Sigma factor</keyword>
<sequence>MKTFKSPLPSNLNASSEQTDVKNIISHIRKFISRRTSNADDIDDLVQEALLRTLNRNNTSEIENLQAYINQVAKSVMYSDWQKNKSQQNNTDDIELFTDENSDPEAQSITEQKLDLVKNALQELPPLRRNVFKLRRIDGLSREEIAKQLNMSQESVKKHITRAMIQITLHIEKNQ</sequence>
<dbReference type="CDD" id="cd06171">
    <property type="entry name" value="Sigma70_r4"/>
    <property type="match status" value="1"/>
</dbReference>
<evidence type="ECO:0000256" key="3">
    <source>
        <dbReference type="ARBA" id="ARBA00023082"/>
    </source>
</evidence>
<dbReference type="InterPro" id="IPR013324">
    <property type="entry name" value="RNA_pol_sigma_r3/r4-like"/>
</dbReference>
<reference evidence="10 11" key="2">
    <citation type="submission" date="2017-11" db="EMBL/GenBank/DDBJ databases">
        <authorList>
            <person name="Han C.G."/>
        </authorList>
    </citation>
    <scope>NUCLEOTIDE SEQUENCE [LARGE SCALE GENOMIC DNA]</scope>
    <source>
        <strain evidence="11">ATCC 43555</strain>
        <strain evidence="10">ATCC43555</strain>
    </source>
</reference>
<dbReference type="SUPFAM" id="SSF88659">
    <property type="entry name" value="Sigma3 and sigma4 domains of RNA polymerase sigma factors"/>
    <property type="match status" value="1"/>
</dbReference>
<dbReference type="GO" id="GO:0006352">
    <property type="term" value="P:DNA-templated transcription initiation"/>
    <property type="evidence" value="ECO:0007669"/>
    <property type="project" value="InterPro"/>
</dbReference>
<evidence type="ECO:0000256" key="6">
    <source>
        <dbReference type="RuleBase" id="RU000716"/>
    </source>
</evidence>
<dbReference type="InterPro" id="IPR036388">
    <property type="entry name" value="WH-like_DNA-bd_sf"/>
</dbReference>
<feature type="domain" description="RNA polymerase sigma-70 region 2" evidence="7">
    <location>
        <begin position="27"/>
        <end position="85"/>
    </location>
</feature>
<dbReference type="EMBL" id="LT965929">
    <property type="protein sequence ID" value="SOU42676.1"/>
    <property type="molecule type" value="Genomic_DNA"/>
</dbReference>
<name>A0A2K4XEC8_PSEVC</name>
<keyword evidence="2 6" id="KW-0805">Transcription regulation</keyword>
<dbReference type="InterPro" id="IPR013325">
    <property type="entry name" value="RNA_pol_sigma_r2"/>
</dbReference>
<evidence type="ECO:0000256" key="4">
    <source>
        <dbReference type="ARBA" id="ARBA00023125"/>
    </source>
</evidence>
<proteinExistence type="inferred from homology"/>
<evidence type="ECO:0000259" key="7">
    <source>
        <dbReference type="Pfam" id="PF04542"/>
    </source>
</evidence>
<dbReference type="InterPro" id="IPR000838">
    <property type="entry name" value="RNA_pol_sigma70_ECF_CS"/>
</dbReference>
<evidence type="ECO:0000256" key="1">
    <source>
        <dbReference type="ARBA" id="ARBA00010641"/>
    </source>
</evidence>
<comment type="similarity">
    <text evidence="1 6">Belongs to the sigma-70 factor family. ECF subfamily.</text>
</comment>
<dbReference type="InterPro" id="IPR013249">
    <property type="entry name" value="RNA_pol_sigma70_r4_t2"/>
</dbReference>
<evidence type="ECO:0000313" key="12">
    <source>
        <dbReference type="Proteomes" id="UP000615003"/>
    </source>
</evidence>
<organism evidence="10 11">
    <name type="scientific">Pseudoalteromonas carrageenovora IAM 12662</name>
    <dbReference type="NCBI Taxonomy" id="1314868"/>
    <lineage>
        <taxon>Bacteria</taxon>
        <taxon>Pseudomonadati</taxon>
        <taxon>Pseudomonadota</taxon>
        <taxon>Gammaproteobacteria</taxon>
        <taxon>Alteromonadales</taxon>
        <taxon>Pseudoalteromonadaceae</taxon>
        <taxon>Pseudoalteromonas</taxon>
    </lineage>
</organism>
<keyword evidence="5 6" id="KW-0804">Transcription</keyword>
<dbReference type="RefSeq" id="WP_193328891.1">
    <property type="nucleotide sequence ID" value="NZ_AQGW01000025.1"/>
</dbReference>
<dbReference type="NCBIfam" id="TIGR02937">
    <property type="entry name" value="sigma70-ECF"/>
    <property type="match status" value="1"/>
</dbReference>
<accession>A0A2K4XEC8</accession>
<dbReference type="PROSITE" id="PS01063">
    <property type="entry name" value="SIGMA70_ECF"/>
    <property type="match status" value="1"/>
</dbReference>
<dbReference type="EMBL" id="AQGW01000025">
    <property type="protein sequence ID" value="MBE0384288.1"/>
    <property type="molecule type" value="Genomic_DNA"/>
</dbReference>
<protein>
    <recommendedName>
        <fullName evidence="6">RNA polymerase sigma factor</fullName>
    </recommendedName>
</protein>
<dbReference type="GO" id="GO:0016987">
    <property type="term" value="F:sigma factor activity"/>
    <property type="evidence" value="ECO:0007669"/>
    <property type="project" value="UniProtKB-KW"/>
</dbReference>
<keyword evidence="4 6" id="KW-0238">DNA-binding</keyword>
<dbReference type="Gene3D" id="1.10.1740.10">
    <property type="match status" value="1"/>
</dbReference>
<dbReference type="Pfam" id="PF08281">
    <property type="entry name" value="Sigma70_r4_2"/>
    <property type="match status" value="1"/>
</dbReference>
<gene>
    <name evidence="9" type="primary">rpoE</name>
    <name evidence="10" type="ORF">PCAR9_B0194</name>
    <name evidence="9" type="ORF">PCARR_b0242</name>
</gene>
<dbReference type="GeneID" id="93665383"/>
<evidence type="ECO:0000313" key="9">
    <source>
        <dbReference type="EMBL" id="MBE0384288.1"/>
    </source>
</evidence>
<evidence type="ECO:0000313" key="10">
    <source>
        <dbReference type="EMBL" id="SOU42676.1"/>
    </source>
</evidence>
<dbReference type="AlphaFoldDB" id="A0A2K4XEC8"/>
<dbReference type="Proteomes" id="UP000238288">
    <property type="component" value="Chromosome PCAR9b"/>
</dbReference>
<evidence type="ECO:0000313" key="11">
    <source>
        <dbReference type="Proteomes" id="UP000238288"/>
    </source>
</evidence>
<dbReference type="GO" id="GO:0003677">
    <property type="term" value="F:DNA binding"/>
    <property type="evidence" value="ECO:0007669"/>
    <property type="project" value="UniProtKB-KW"/>
</dbReference>
<dbReference type="InterPro" id="IPR014284">
    <property type="entry name" value="RNA_pol_sigma-70_dom"/>
</dbReference>
<dbReference type="PANTHER" id="PTHR43133">
    <property type="entry name" value="RNA POLYMERASE ECF-TYPE SIGMA FACTO"/>
    <property type="match status" value="1"/>
</dbReference>
<dbReference type="SUPFAM" id="SSF88946">
    <property type="entry name" value="Sigma2 domain of RNA polymerase sigma factors"/>
    <property type="match status" value="1"/>
</dbReference>
<dbReference type="InterPro" id="IPR007627">
    <property type="entry name" value="RNA_pol_sigma70_r2"/>
</dbReference>
<evidence type="ECO:0000259" key="8">
    <source>
        <dbReference type="Pfam" id="PF08281"/>
    </source>
</evidence>
<feature type="domain" description="RNA polymerase sigma factor 70 region 4 type 2" evidence="8">
    <location>
        <begin position="116"/>
        <end position="165"/>
    </location>
</feature>
<dbReference type="PANTHER" id="PTHR43133:SF63">
    <property type="entry name" value="RNA POLYMERASE SIGMA FACTOR FECI-RELATED"/>
    <property type="match status" value="1"/>
</dbReference>
<dbReference type="InterPro" id="IPR039425">
    <property type="entry name" value="RNA_pol_sigma-70-like"/>
</dbReference>
<reference evidence="9 12" key="1">
    <citation type="submission" date="2015-06" db="EMBL/GenBank/DDBJ databases">
        <title>Genome sequence of Pseudoalteromonas carrageenovora.</title>
        <authorList>
            <person name="Xie B.-B."/>
            <person name="Rong J.-C."/>
            <person name="Qin Q.-L."/>
            <person name="Zhang Y.-Z."/>
        </authorList>
    </citation>
    <scope>NUCLEOTIDE SEQUENCE [LARGE SCALE GENOMIC DNA]</scope>
    <source>
        <strain evidence="9 12">IAM 12662</strain>
    </source>
</reference>
<evidence type="ECO:0000256" key="5">
    <source>
        <dbReference type="ARBA" id="ARBA00023163"/>
    </source>
</evidence>
<dbReference type="Pfam" id="PF04542">
    <property type="entry name" value="Sigma70_r2"/>
    <property type="match status" value="1"/>
</dbReference>
<keyword evidence="12" id="KW-1185">Reference proteome</keyword>
<dbReference type="Proteomes" id="UP000615003">
    <property type="component" value="Unassembled WGS sequence"/>
</dbReference>